<dbReference type="Proteomes" id="UP000295781">
    <property type="component" value="Chromosome"/>
</dbReference>
<accession>A0A4P2PX24</accession>
<dbReference type="RefSeq" id="WP_129346740.1">
    <property type="nucleotide sequence ID" value="NZ_CP012670.1"/>
</dbReference>
<gene>
    <name evidence="2" type="ORF">SOCEGT47_018990</name>
</gene>
<keyword evidence="2" id="KW-0223">Dioxygenase</keyword>
<feature type="domain" description="VOC" evidence="1">
    <location>
        <begin position="7"/>
        <end position="131"/>
    </location>
</feature>
<organism evidence="2 3">
    <name type="scientific">Sorangium cellulosum</name>
    <name type="common">Polyangium cellulosum</name>
    <dbReference type="NCBI Taxonomy" id="56"/>
    <lineage>
        <taxon>Bacteria</taxon>
        <taxon>Pseudomonadati</taxon>
        <taxon>Myxococcota</taxon>
        <taxon>Polyangia</taxon>
        <taxon>Polyangiales</taxon>
        <taxon>Polyangiaceae</taxon>
        <taxon>Sorangium</taxon>
    </lineage>
</organism>
<proteinExistence type="predicted"/>
<dbReference type="AlphaFoldDB" id="A0A4P2PX24"/>
<dbReference type="PANTHER" id="PTHR36503">
    <property type="entry name" value="BLR2520 PROTEIN"/>
    <property type="match status" value="1"/>
</dbReference>
<dbReference type="InterPro" id="IPR029068">
    <property type="entry name" value="Glyas_Bleomycin-R_OHBP_Dase"/>
</dbReference>
<dbReference type="Pfam" id="PF00903">
    <property type="entry name" value="Glyoxalase"/>
    <property type="match status" value="1"/>
</dbReference>
<dbReference type="PROSITE" id="PS51819">
    <property type="entry name" value="VOC"/>
    <property type="match status" value="1"/>
</dbReference>
<dbReference type="PANTHER" id="PTHR36503:SF2">
    <property type="entry name" value="BLR2408 PROTEIN"/>
    <property type="match status" value="1"/>
</dbReference>
<dbReference type="GO" id="GO:0051213">
    <property type="term" value="F:dioxygenase activity"/>
    <property type="evidence" value="ECO:0007669"/>
    <property type="project" value="UniProtKB-KW"/>
</dbReference>
<sequence>MATSNSRKVFINLPVRDLKRSMDFFSRLGFEFNPMFTDDKAACMILSEEGYVMLLTEPFFKTFTKKEVCNTSTHTEGLFALSCCSRAEVDELVQKAIAAGGKPAMDPQDHGFMYAWSFYDLDGHHWEVLWMDPKAAQ</sequence>
<evidence type="ECO:0000313" key="3">
    <source>
        <dbReference type="Proteomes" id="UP000295781"/>
    </source>
</evidence>
<dbReference type="Gene3D" id="3.10.180.10">
    <property type="entry name" value="2,3-Dihydroxybiphenyl 1,2-Dioxygenase, domain 1"/>
    <property type="match status" value="1"/>
</dbReference>
<dbReference type="EMBL" id="CP012670">
    <property type="protein sequence ID" value="AUX21415.1"/>
    <property type="molecule type" value="Genomic_DNA"/>
</dbReference>
<protein>
    <submittedName>
        <fullName evidence="2">Extradiol dioxygenase</fullName>
    </submittedName>
</protein>
<evidence type="ECO:0000313" key="2">
    <source>
        <dbReference type="EMBL" id="AUX21415.1"/>
    </source>
</evidence>
<dbReference type="InterPro" id="IPR004360">
    <property type="entry name" value="Glyas_Fos-R_dOase_dom"/>
</dbReference>
<name>A0A4P2PX24_SORCE</name>
<dbReference type="InterPro" id="IPR037523">
    <property type="entry name" value="VOC_core"/>
</dbReference>
<evidence type="ECO:0000259" key="1">
    <source>
        <dbReference type="PROSITE" id="PS51819"/>
    </source>
</evidence>
<reference evidence="2 3" key="1">
    <citation type="submission" date="2015-09" db="EMBL/GenBank/DDBJ databases">
        <title>Sorangium comparison.</title>
        <authorList>
            <person name="Zaburannyi N."/>
            <person name="Bunk B."/>
            <person name="Overmann J."/>
            <person name="Mueller R."/>
        </authorList>
    </citation>
    <scope>NUCLEOTIDE SEQUENCE [LARGE SCALE GENOMIC DNA]</scope>
    <source>
        <strain evidence="2 3">So ceGT47</strain>
    </source>
</reference>
<dbReference type="OrthoDB" id="4265398at2"/>
<keyword evidence="2" id="KW-0560">Oxidoreductase</keyword>
<dbReference type="SUPFAM" id="SSF54593">
    <property type="entry name" value="Glyoxalase/Bleomycin resistance protein/Dihydroxybiphenyl dioxygenase"/>
    <property type="match status" value="1"/>
</dbReference>